<dbReference type="EMBL" id="MBFS01001253">
    <property type="protein sequence ID" value="PVV01244.1"/>
    <property type="molecule type" value="Genomic_DNA"/>
</dbReference>
<feature type="coiled-coil region" evidence="1">
    <location>
        <begin position="1"/>
        <end position="28"/>
    </location>
</feature>
<organism evidence="3 4">
    <name type="scientific">Smittium megazygosporum</name>
    <dbReference type="NCBI Taxonomy" id="133381"/>
    <lineage>
        <taxon>Eukaryota</taxon>
        <taxon>Fungi</taxon>
        <taxon>Fungi incertae sedis</taxon>
        <taxon>Zoopagomycota</taxon>
        <taxon>Kickxellomycotina</taxon>
        <taxon>Harpellomycetes</taxon>
        <taxon>Harpellales</taxon>
        <taxon>Legeriomycetaceae</taxon>
        <taxon>Smittium</taxon>
    </lineage>
</organism>
<keyword evidence="4" id="KW-1185">Reference proteome</keyword>
<sequence length="255" mass="28570">IQELLEDIQEIKARISELTSLLARLLQEKGQVIIQDPYITPKILAQELEAYTRLLEAIPTIREDFFHYNLAEDGKKDLLVRRGGLSQVGRWFDSWLLQTLFVAVPDIGIPSTGRNYDGVSTNKQSVWNITAVGEAAHTLLSSQKTLNPSTNSEQATRSQTNLPLIQPPRREKREVKKEESGLIKQEAAMLLFNQAHDSQTNSVKKPGRQGITIVELEDKTGTARTGKSGVLKEPSDDMEWPRIPTGDPEAGNIYR</sequence>
<evidence type="ECO:0000313" key="3">
    <source>
        <dbReference type="EMBL" id="PVV01244.1"/>
    </source>
</evidence>
<keyword evidence="1" id="KW-0175">Coiled coil</keyword>
<evidence type="ECO:0000256" key="1">
    <source>
        <dbReference type="SAM" id="Coils"/>
    </source>
</evidence>
<proteinExistence type="predicted"/>
<feature type="region of interest" description="Disordered" evidence="2">
    <location>
        <begin position="217"/>
        <end position="255"/>
    </location>
</feature>
<accession>A0A2T9Z9I1</accession>
<protein>
    <submittedName>
        <fullName evidence="3">Uncharacterized protein</fullName>
    </submittedName>
</protein>
<gene>
    <name evidence="3" type="ORF">BB560_004347</name>
</gene>
<feature type="non-terminal residue" evidence="3">
    <location>
        <position position="255"/>
    </location>
</feature>
<feature type="non-terminal residue" evidence="3">
    <location>
        <position position="1"/>
    </location>
</feature>
<name>A0A2T9Z9I1_9FUNG</name>
<evidence type="ECO:0000256" key="2">
    <source>
        <dbReference type="SAM" id="MobiDB-lite"/>
    </source>
</evidence>
<dbReference type="AlphaFoldDB" id="A0A2T9Z9I1"/>
<comment type="caution">
    <text evidence="3">The sequence shown here is derived from an EMBL/GenBank/DDBJ whole genome shotgun (WGS) entry which is preliminary data.</text>
</comment>
<evidence type="ECO:0000313" key="4">
    <source>
        <dbReference type="Proteomes" id="UP000245609"/>
    </source>
</evidence>
<dbReference type="Proteomes" id="UP000245609">
    <property type="component" value="Unassembled WGS sequence"/>
</dbReference>
<reference evidence="3 4" key="1">
    <citation type="journal article" date="2018" name="MBio">
        <title>Comparative Genomics Reveals the Core Gene Toolbox for the Fungus-Insect Symbiosis.</title>
        <authorList>
            <person name="Wang Y."/>
            <person name="Stata M."/>
            <person name="Wang W."/>
            <person name="Stajich J.E."/>
            <person name="White M.M."/>
            <person name="Moncalvo J.M."/>
        </authorList>
    </citation>
    <scope>NUCLEOTIDE SEQUENCE [LARGE SCALE GENOMIC DNA]</scope>
    <source>
        <strain evidence="3 4">SC-DP-2</strain>
    </source>
</reference>